<evidence type="ECO:0000313" key="2">
    <source>
        <dbReference type="EMBL" id="ERK54911.1"/>
    </source>
</evidence>
<accession>U2QER1</accession>
<evidence type="ECO:0000259" key="1">
    <source>
        <dbReference type="Pfam" id="PF14028"/>
    </source>
</evidence>
<dbReference type="Pfam" id="PF14028">
    <property type="entry name" value="Lant_dehydr_C"/>
    <property type="match status" value="1"/>
</dbReference>
<dbReference type="OrthoDB" id="3607295at2"/>
<protein>
    <submittedName>
        <fullName evidence="2">Thiopeptide-type bacteriocin biosynthesis domain protein</fullName>
    </submittedName>
</protein>
<feature type="domain" description="Thiopeptide-type bacteriocin biosynthesis" evidence="1">
    <location>
        <begin position="6"/>
        <end position="259"/>
    </location>
</feature>
<sequence length="260" mass="29877">MSTSQWLYLKIGTPGVLAAESLLRHVIVPFMGERGYLGSTDQSTWFFIRYLDATGLHLRIRIWGQLQTLQEMDVTLRSALGHWHAQGKDQITYVRRAVYVPEWVKWGGPDGVRWAEKVFAASSRFALAVPSTYWERRYGLALLLMRRGVDMLPPEQRVSFTYNYAWFWSGGDDPIISSMREVVRHGARRAADHLVGQMALWESSSGEWRSLMECYVQALEDDLSRTDHPGRRLFNHLHLTSNRLGVSPRDEALLAEALRL</sequence>
<organism evidence="2 3">
    <name type="scientific">Propionibacterium acidifaciens F0233</name>
    <dbReference type="NCBI Taxonomy" id="553198"/>
    <lineage>
        <taxon>Bacteria</taxon>
        <taxon>Bacillati</taxon>
        <taxon>Actinomycetota</taxon>
        <taxon>Actinomycetes</taxon>
        <taxon>Propionibacteriales</taxon>
        <taxon>Propionibacteriaceae</taxon>
        <taxon>Propionibacterium</taxon>
    </lineage>
</organism>
<dbReference type="Proteomes" id="UP000017052">
    <property type="component" value="Unassembled WGS sequence"/>
</dbReference>
<name>U2QER1_9ACTN</name>
<dbReference type="GeneID" id="95360537"/>
<evidence type="ECO:0000313" key="3">
    <source>
        <dbReference type="Proteomes" id="UP000017052"/>
    </source>
</evidence>
<dbReference type="EMBL" id="ACVN02000201">
    <property type="protein sequence ID" value="ERK54911.1"/>
    <property type="molecule type" value="Genomic_DNA"/>
</dbReference>
<proteinExistence type="predicted"/>
<reference evidence="2" key="1">
    <citation type="submission" date="2013-08" db="EMBL/GenBank/DDBJ databases">
        <authorList>
            <person name="Durkin A.S."/>
            <person name="Haft D.R."/>
            <person name="McCorrison J."/>
            <person name="Torralba M."/>
            <person name="Gillis M."/>
            <person name="Haft D.H."/>
            <person name="Methe B."/>
            <person name="Sutton G."/>
            <person name="Nelson K.E."/>
        </authorList>
    </citation>
    <scope>NUCLEOTIDE SEQUENCE [LARGE SCALE GENOMIC DNA]</scope>
    <source>
        <strain evidence="2">F0233</strain>
    </source>
</reference>
<dbReference type="NCBIfam" id="TIGR03891">
    <property type="entry name" value="thiopep_ocin"/>
    <property type="match status" value="1"/>
</dbReference>
<dbReference type="AlphaFoldDB" id="U2QER1"/>
<gene>
    <name evidence="2" type="ORF">HMPREF0682_2550</name>
</gene>
<dbReference type="InterPro" id="IPR023809">
    <property type="entry name" value="Thiopep_bacteriocin_synth_dom"/>
</dbReference>
<dbReference type="RefSeq" id="WP_021797782.1">
    <property type="nucleotide sequence ID" value="NZ_ACVN02000201.1"/>
</dbReference>
<comment type="caution">
    <text evidence="2">The sequence shown here is derived from an EMBL/GenBank/DDBJ whole genome shotgun (WGS) entry which is preliminary data.</text>
</comment>
<keyword evidence="3" id="KW-1185">Reference proteome</keyword>